<evidence type="ECO:0000313" key="2">
    <source>
        <dbReference type="Proteomes" id="UP000821865"/>
    </source>
</evidence>
<comment type="caution">
    <text evidence="1">The sequence shown here is derived from an EMBL/GenBank/DDBJ whole genome shotgun (WGS) entry which is preliminary data.</text>
</comment>
<name>A0ACB8CN98_DERSI</name>
<dbReference type="EMBL" id="CM023475">
    <property type="protein sequence ID" value="KAH7946275.1"/>
    <property type="molecule type" value="Genomic_DNA"/>
</dbReference>
<gene>
    <name evidence="1" type="ORF">HPB49_022498</name>
</gene>
<evidence type="ECO:0000313" key="1">
    <source>
        <dbReference type="EMBL" id="KAH7946275.1"/>
    </source>
</evidence>
<protein>
    <submittedName>
        <fullName evidence="1">Uncharacterized protein</fullName>
    </submittedName>
</protein>
<proteinExistence type="predicted"/>
<dbReference type="Proteomes" id="UP000821865">
    <property type="component" value="Chromosome 6"/>
</dbReference>
<sequence>MRAAAKLTSATAAEEDLVRVKETNNTMMMSTPCINRSGVYASVKTLKLGVRDLPVSAYVAALENSMRGVIYNAYDRFPLDEIRTGCLKKNEGMEILDARPLGKSKESAAMEVENRGPVKTPPPADEGANAKRVAETSTADTPHPVVKVPSLKADVTILADRVGKLEERHDRLEAWVDRIEARLDKIEERFDAFTNEFRAFQTQVMGMFQQLHTLLEARLPAVVGQVPIAAKPKDKVKGPRGMNGDRFRKTRADTANGEIEDLEAWVEELKQDVKGTTEEVPMEERSALQRTLDCYTCGKRTRVS</sequence>
<organism evidence="1 2">
    <name type="scientific">Dermacentor silvarum</name>
    <name type="common">Tick</name>
    <dbReference type="NCBI Taxonomy" id="543639"/>
    <lineage>
        <taxon>Eukaryota</taxon>
        <taxon>Metazoa</taxon>
        <taxon>Ecdysozoa</taxon>
        <taxon>Arthropoda</taxon>
        <taxon>Chelicerata</taxon>
        <taxon>Arachnida</taxon>
        <taxon>Acari</taxon>
        <taxon>Parasitiformes</taxon>
        <taxon>Ixodida</taxon>
        <taxon>Ixodoidea</taxon>
        <taxon>Ixodidae</taxon>
        <taxon>Rhipicephalinae</taxon>
        <taxon>Dermacentor</taxon>
    </lineage>
</organism>
<reference evidence="1" key="1">
    <citation type="submission" date="2020-05" db="EMBL/GenBank/DDBJ databases">
        <title>Large-scale comparative analyses of tick genomes elucidate their genetic diversity and vector capacities.</title>
        <authorList>
            <person name="Jia N."/>
            <person name="Wang J."/>
            <person name="Shi W."/>
            <person name="Du L."/>
            <person name="Sun Y."/>
            <person name="Zhan W."/>
            <person name="Jiang J."/>
            <person name="Wang Q."/>
            <person name="Zhang B."/>
            <person name="Ji P."/>
            <person name="Sakyi L.B."/>
            <person name="Cui X."/>
            <person name="Yuan T."/>
            <person name="Jiang B."/>
            <person name="Yang W."/>
            <person name="Lam T.T.-Y."/>
            <person name="Chang Q."/>
            <person name="Ding S."/>
            <person name="Wang X."/>
            <person name="Zhu J."/>
            <person name="Ruan X."/>
            <person name="Zhao L."/>
            <person name="Wei J."/>
            <person name="Que T."/>
            <person name="Du C."/>
            <person name="Cheng J."/>
            <person name="Dai P."/>
            <person name="Han X."/>
            <person name="Huang E."/>
            <person name="Gao Y."/>
            <person name="Liu J."/>
            <person name="Shao H."/>
            <person name="Ye R."/>
            <person name="Li L."/>
            <person name="Wei W."/>
            <person name="Wang X."/>
            <person name="Wang C."/>
            <person name="Yang T."/>
            <person name="Huo Q."/>
            <person name="Li W."/>
            <person name="Guo W."/>
            <person name="Chen H."/>
            <person name="Zhou L."/>
            <person name="Ni X."/>
            <person name="Tian J."/>
            <person name="Zhou Y."/>
            <person name="Sheng Y."/>
            <person name="Liu T."/>
            <person name="Pan Y."/>
            <person name="Xia L."/>
            <person name="Li J."/>
            <person name="Zhao F."/>
            <person name="Cao W."/>
        </authorList>
    </citation>
    <scope>NUCLEOTIDE SEQUENCE</scope>
    <source>
        <strain evidence="1">Dsil-2018</strain>
    </source>
</reference>
<keyword evidence="2" id="KW-1185">Reference proteome</keyword>
<accession>A0ACB8CN98</accession>